<protein>
    <submittedName>
        <fullName evidence="5">Cyclase-like protein 2</fullName>
    </submittedName>
</protein>
<dbReference type="GO" id="GO:0004061">
    <property type="term" value="F:arylformamidase activity"/>
    <property type="evidence" value="ECO:0007669"/>
    <property type="project" value="InterPro"/>
</dbReference>
<keyword evidence="6" id="KW-1185">Reference proteome</keyword>
<feature type="chain" id="PRO_5043776978" evidence="4">
    <location>
        <begin position="34"/>
        <end position="343"/>
    </location>
</feature>
<feature type="signal peptide" evidence="4">
    <location>
        <begin position="1"/>
        <end position="33"/>
    </location>
</feature>
<gene>
    <name evidence="5" type="primary">CYCLASE2_0</name>
    <name evidence="5" type="ORF">CFP56_017516</name>
</gene>
<keyword evidence="3" id="KW-0964">Secreted</keyword>
<name>A0AAW0KP59_QUESU</name>
<evidence type="ECO:0000256" key="1">
    <source>
        <dbReference type="ARBA" id="ARBA00004498"/>
    </source>
</evidence>
<accession>A0AAW0KP59</accession>
<evidence type="ECO:0000256" key="4">
    <source>
        <dbReference type="SAM" id="SignalP"/>
    </source>
</evidence>
<keyword evidence="3" id="KW-0272">Extracellular matrix</keyword>
<reference evidence="5 6" key="1">
    <citation type="journal article" date="2018" name="Sci. Data">
        <title>The draft genome sequence of cork oak.</title>
        <authorList>
            <person name="Ramos A.M."/>
            <person name="Usie A."/>
            <person name="Barbosa P."/>
            <person name="Barros P.M."/>
            <person name="Capote T."/>
            <person name="Chaves I."/>
            <person name="Simoes F."/>
            <person name="Abreu I."/>
            <person name="Carrasquinho I."/>
            <person name="Faro C."/>
            <person name="Guimaraes J.B."/>
            <person name="Mendonca D."/>
            <person name="Nobrega F."/>
            <person name="Rodrigues L."/>
            <person name="Saibo N.J.M."/>
            <person name="Varela M.C."/>
            <person name="Egas C."/>
            <person name="Matos J."/>
            <person name="Miguel C.M."/>
            <person name="Oliveira M.M."/>
            <person name="Ricardo C.P."/>
            <person name="Goncalves S."/>
        </authorList>
    </citation>
    <scope>NUCLEOTIDE SEQUENCE [LARGE SCALE GENOMIC DNA]</scope>
    <source>
        <strain evidence="6">cv. HL8</strain>
    </source>
</reference>
<dbReference type="InterPro" id="IPR007325">
    <property type="entry name" value="KFase/CYL"/>
</dbReference>
<evidence type="ECO:0000313" key="5">
    <source>
        <dbReference type="EMBL" id="KAK7839781.1"/>
    </source>
</evidence>
<dbReference type="Gene3D" id="3.50.30.50">
    <property type="entry name" value="Putative cyclase"/>
    <property type="match status" value="1"/>
</dbReference>
<dbReference type="Proteomes" id="UP000237347">
    <property type="component" value="Unassembled WGS sequence"/>
</dbReference>
<dbReference type="PANTHER" id="PTHR31118:SF12">
    <property type="entry name" value="CYCLASE-LIKE PROTEIN 2"/>
    <property type="match status" value="1"/>
</dbReference>
<dbReference type="SUPFAM" id="SSF102198">
    <property type="entry name" value="Putative cyclase"/>
    <property type="match status" value="1"/>
</dbReference>
<sequence length="343" mass="38722">MMKMMMMMMNKTKPHVLHLLLVLSCTWVLTVSATSDAYPSVSDCGVVDEVVVPVRREVYGEGKIFDISHRYREDMLSFHSDDGLGQFLWLRLSMKNGSIANAANVEKGVCHRLCGIHEGWGRMVGREHRYQTCWFREDMPTWDSVDGLGQFLRLRHSIKNGSLANVSELKYFSVHSGTHVDAPGHVFDHYFDAGFDVDTLDLELLNGPALLVDVPRDKNITAEVMKSLNIPKGIRRVIFRTLNTDRRLMWKKEFDTSFAGLMKDGAEWLAENTDIKLIGIDYLSVAAYVEAIPSHLVLLEARDIILVEGLKLDHIQPGIYSLHCLPLRLPGAEGSPARCILIK</sequence>
<comment type="similarity">
    <text evidence="2">Belongs to the Cyclase 1 superfamily.</text>
</comment>
<organism evidence="5 6">
    <name type="scientific">Quercus suber</name>
    <name type="common">Cork oak</name>
    <dbReference type="NCBI Taxonomy" id="58331"/>
    <lineage>
        <taxon>Eukaryota</taxon>
        <taxon>Viridiplantae</taxon>
        <taxon>Streptophyta</taxon>
        <taxon>Embryophyta</taxon>
        <taxon>Tracheophyta</taxon>
        <taxon>Spermatophyta</taxon>
        <taxon>Magnoliopsida</taxon>
        <taxon>eudicotyledons</taxon>
        <taxon>Gunneridae</taxon>
        <taxon>Pentapetalae</taxon>
        <taxon>rosids</taxon>
        <taxon>fabids</taxon>
        <taxon>Fagales</taxon>
        <taxon>Fagaceae</taxon>
        <taxon>Quercus</taxon>
    </lineage>
</organism>
<evidence type="ECO:0000256" key="3">
    <source>
        <dbReference type="ARBA" id="ARBA00022530"/>
    </source>
</evidence>
<comment type="caution">
    <text evidence="5">The sequence shown here is derived from an EMBL/GenBank/DDBJ whole genome shotgun (WGS) entry which is preliminary data.</text>
</comment>
<comment type="subcellular location">
    <subcellularLocation>
        <location evidence="1">Secreted</location>
        <location evidence="1">Extracellular space</location>
        <location evidence="1">Extracellular matrix</location>
    </subcellularLocation>
</comment>
<dbReference type="PROSITE" id="PS51257">
    <property type="entry name" value="PROKAR_LIPOPROTEIN"/>
    <property type="match status" value="1"/>
</dbReference>
<evidence type="ECO:0000256" key="2">
    <source>
        <dbReference type="ARBA" id="ARBA00007865"/>
    </source>
</evidence>
<proteinExistence type="inferred from homology"/>
<dbReference type="GO" id="GO:0019441">
    <property type="term" value="P:L-tryptophan catabolic process to kynurenine"/>
    <property type="evidence" value="ECO:0007669"/>
    <property type="project" value="InterPro"/>
</dbReference>
<keyword evidence="4" id="KW-0732">Signal</keyword>
<evidence type="ECO:0000313" key="6">
    <source>
        <dbReference type="Proteomes" id="UP000237347"/>
    </source>
</evidence>
<dbReference type="Pfam" id="PF04199">
    <property type="entry name" value="Cyclase"/>
    <property type="match status" value="1"/>
</dbReference>
<dbReference type="PANTHER" id="PTHR31118">
    <property type="entry name" value="CYCLASE-LIKE PROTEIN 2"/>
    <property type="match status" value="1"/>
</dbReference>
<dbReference type="AlphaFoldDB" id="A0AAW0KP59"/>
<dbReference type="EMBL" id="PKMF04000276">
    <property type="protein sequence ID" value="KAK7839781.1"/>
    <property type="molecule type" value="Genomic_DNA"/>
</dbReference>
<dbReference type="InterPro" id="IPR037175">
    <property type="entry name" value="KFase_sf"/>
</dbReference>